<sequence length="464" mass="51651">MFESSVYSQRRNALRQRMGTSKGIVLLPGHLQSPINFAHNLYPFRQDATFSYFFGLNRPGLLGLIELESDVDTLFVEEESDPDAIIWQGQAPSWEHLALASGCQQIKPLRFAQTAVNKATRGERPLHFLAPYRCETTHLLSRLLQRTPEAIAGQVSRVLIHAVVALREVKADIELHEIESALKVTEQMHRLAMRLTRPGVFEREIVAHMRQILGREGLQEAYAPVFSNRGEILHNLTHGNCLASGDLVINDAGANSPLGYASDVTRTLPVGGRFLAHQRPLYDLLLEVQEHAIDMLCPGISYLDVHLGAALKLAEGMKALGFFNGCAEDIVASGAYALCFPHGLGHLLGLDVHDMESLGEHHVGYDAQVSRSPLFGLRNLRLAKVLKRHMTLTVEPGIYFIPALIQRWQAEKHHSGLINYQRFFDYQHAGGLRIEDVVVVEEHGARVLGPLIPKHPNDVENAMA</sequence>
<dbReference type="InterPro" id="IPR000994">
    <property type="entry name" value="Pept_M24"/>
</dbReference>
<dbReference type="InterPro" id="IPR036005">
    <property type="entry name" value="Creatinase/aminopeptidase-like"/>
</dbReference>
<dbReference type="PROSITE" id="PS00491">
    <property type="entry name" value="PROLINE_PEPTIDASE"/>
    <property type="match status" value="1"/>
</dbReference>
<evidence type="ECO:0000259" key="11">
    <source>
        <dbReference type="SMART" id="SM01011"/>
    </source>
</evidence>
<evidence type="ECO:0000256" key="7">
    <source>
        <dbReference type="ARBA" id="ARBA00022801"/>
    </source>
</evidence>
<dbReference type="Pfam" id="PF00557">
    <property type="entry name" value="Peptidase_M24"/>
    <property type="match status" value="1"/>
</dbReference>
<dbReference type="PANTHER" id="PTHR43226:SF4">
    <property type="entry name" value="XAA-PRO AMINOPEPTIDASE 3"/>
    <property type="match status" value="1"/>
</dbReference>
<dbReference type="Pfam" id="PF05195">
    <property type="entry name" value="AMP_N"/>
    <property type="match status" value="1"/>
</dbReference>
<evidence type="ECO:0000256" key="5">
    <source>
        <dbReference type="ARBA" id="ARBA00022670"/>
    </source>
</evidence>
<name>A0A0Q0SZZ6_9PSED</name>
<evidence type="ECO:0000313" key="12">
    <source>
        <dbReference type="EMBL" id="KQB52737.1"/>
    </source>
</evidence>
<evidence type="ECO:0000256" key="4">
    <source>
        <dbReference type="ARBA" id="ARBA00012574"/>
    </source>
</evidence>
<dbReference type="GO" id="GO:0006508">
    <property type="term" value="P:proteolysis"/>
    <property type="evidence" value="ECO:0007669"/>
    <property type="project" value="UniProtKB-KW"/>
</dbReference>
<keyword evidence="13" id="KW-1185">Reference proteome</keyword>
<dbReference type="Gene3D" id="3.90.230.10">
    <property type="entry name" value="Creatinase/methionine aminopeptidase superfamily"/>
    <property type="match status" value="1"/>
</dbReference>
<dbReference type="GO" id="GO:0005829">
    <property type="term" value="C:cytosol"/>
    <property type="evidence" value="ECO:0007669"/>
    <property type="project" value="TreeGrafter"/>
</dbReference>
<dbReference type="Gene3D" id="3.40.350.10">
    <property type="entry name" value="Creatinase/prolidase N-terminal domain"/>
    <property type="match status" value="1"/>
</dbReference>
<comment type="similarity">
    <text evidence="3 10">Belongs to the peptidase M24B family.</text>
</comment>
<dbReference type="InterPro" id="IPR001131">
    <property type="entry name" value="Peptidase_M24B_aminopep-P_CS"/>
</dbReference>
<keyword evidence="8" id="KW-0482">Metalloprotease</keyword>
<dbReference type="PANTHER" id="PTHR43226">
    <property type="entry name" value="XAA-PRO AMINOPEPTIDASE 3"/>
    <property type="match status" value="1"/>
</dbReference>
<comment type="catalytic activity">
    <reaction evidence="1">
        <text>Release of any N-terminal amino acid, including proline, that is linked to proline, even from a dipeptide or tripeptide.</text>
        <dbReference type="EC" id="3.4.11.9"/>
    </reaction>
</comment>
<dbReference type="EMBL" id="LLWH01000187">
    <property type="protein sequence ID" value="KQB52737.1"/>
    <property type="molecule type" value="Genomic_DNA"/>
</dbReference>
<reference evidence="12 13" key="1">
    <citation type="submission" date="2015-10" db="EMBL/GenBank/DDBJ databases">
        <title>Pseudomonas helleri sp. nov. and Pseudomonas weihenstephanensis sp. nov., isolated from raw cows milk.</title>
        <authorList>
            <person name="Von Neubeck M."/>
            <person name="Huptas C."/>
            <person name="Wenning M."/>
            <person name="Scherer S."/>
        </authorList>
    </citation>
    <scope>NUCLEOTIDE SEQUENCE [LARGE SCALE GENOMIC DNA]</scope>
    <source>
        <strain evidence="12 13">BSTT44</strain>
    </source>
</reference>
<dbReference type="InterPro" id="IPR007865">
    <property type="entry name" value="Aminopep_P_N"/>
</dbReference>
<dbReference type="Proteomes" id="UP000050342">
    <property type="component" value="Unassembled WGS sequence"/>
</dbReference>
<accession>A0A0Q0SZZ6</accession>
<dbReference type="SUPFAM" id="SSF55920">
    <property type="entry name" value="Creatinase/aminopeptidase"/>
    <property type="match status" value="1"/>
</dbReference>
<evidence type="ECO:0000256" key="1">
    <source>
        <dbReference type="ARBA" id="ARBA00001424"/>
    </source>
</evidence>
<evidence type="ECO:0000313" key="13">
    <source>
        <dbReference type="Proteomes" id="UP000050342"/>
    </source>
</evidence>
<dbReference type="SMART" id="SM01011">
    <property type="entry name" value="AMP_N"/>
    <property type="match status" value="1"/>
</dbReference>
<dbReference type="EC" id="3.4.11.9" evidence="4"/>
<dbReference type="AlphaFoldDB" id="A0A0Q0SZZ6"/>
<dbReference type="RefSeq" id="WP_055103817.1">
    <property type="nucleotide sequence ID" value="NZ_LLWH01000187.1"/>
</dbReference>
<dbReference type="SUPFAM" id="SSF53092">
    <property type="entry name" value="Creatinase/prolidase N-terminal domain"/>
    <property type="match status" value="1"/>
</dbReference>
<keyword evidence="12" id="KW-0031">Aminopeptidase</keyword>
<protein>
    <recommendedName>
        <fullName evidence="4">Xaa-Pro aminopeptidase</fullName>
        <ecNumber evidence="4">3.4.11.9</ecNumber>
    </recommendedName>
</protein>
<keyword evidence="6 10" id="KW-0479">Metal-binding</keyword>
<evidence type="ECO:0000256" key="6">
    <source>
        <dbReference type="ARBA" id="ARBA00022723"/>
    </source>
</evidence>
<comment type="cofactor">
    <cofactor evidence="2">
        <name>Mn(2+)</name>
        <dbReference type="ChEBI" id="CHEBI:29035"/>
    </cofactor>
</comment>
<evidence type="ECO:0000256" key="9">
    <source>
        <dbReference type="ARBA" id="ARBA00023211"/>
    </source>
</evidence>
<dbReference type="GO" id="GO:0030145">
    <property type="term" value="F:manganese ion binding"/>
    <property type="evidence" value="ECO:0007669"/>
    <property type="project" value="InterPro"/>
</dbReference>
<dbReference type="InterPro" id="IPR052433">
    <property type="entry name" value="X-Pro_dipept-like"/>
</dbReference>
<dbReference type="OrthoDB" id="9806388at2"/>
<dbReference type="InterPro" id="IPR029149">
    <property type="entry name" value="Creatin/AminoP/Spt16_N"/>
</dbReference>
<feature type="domain" description="Aminopeptidase P N-terminal" evidence="11">
    <location>
        <begin position="2"/>
        <end position="135"/>
    </location>
</feature>
<evidence type="ECO:0000256" key="2">
    <source>
        <dbReference type="ARBA" id="ARBA00001936"/>
    </source>
</evidence>
<keyword evidence="5" id="KW-0645">Protease</keyword>
<gene>
    <name evidence="12" type="ORF">AQS70_03300</name>
</gene>
<proteinExistence type="inferred from homology"/>
<dbReference type="GO" id="GO:0070006">
    <property type="term" value="F:metalloaminopeptidase activity"/>
    <property type="evidence" value="ECO:0007669"/>
    <property type="project" value="InterPro"/>
</dbReference>
<evidence type="ECO:0000256" key="8">
    <source>
        <dbReference type="ARBA" id="ARBA00023049"/>
    </source>
</evidence>
<organism evidence="12 13">
    <name type="scientific">Pseudomonas endophytica</name>
    <dbReference type="NCBI Taxonomy" id="1563157"/>
    <lineage>
        <taxon>Bacteria</taxon>
        <taxon>Pseudomonadati</taxon>
        <taxon>Pseudomonadota</taxon>
        <taxon>Gammaproteobacteria</taxon>
        <taxon>Pseudomonadales</taxon>
        <taxon>Pseudomonadaceae</taxon>
        <taxon>Pseudomonas</taxon>
    </lineage>
</organism>
<evidence type="ECO:0000256" key="10">
    <source>
        <dbReference type="RuleBase" id="RU000590"/>
    </source>
</evidence>
<evidence type="ECO:0000256" key="3">
    <source>
        <dbReference type="ARBA" id="ARBA00008766"/>
    </source>
</evidence>
<keyword evidence="7" id="KW-0378">Hydrolase</keyword>
<comment type="caution">
    <text evidence="12">The sequence shown here is derived from an EMBL/GenBank/DDBJ whole genome shotgun (WGS) entry which is preliminary data.</text>
</comment>
<dbReference type="STRING" id="1563157.AQS70_03300"/>
<keyword evidence="9" id="KW-0464">Manganese</keyword>